<dbReference type="OrthoDB" id="9804377at2"/>
<dbReference type="Pfam" id="PF04263">
    <property type="entry name" value="TPK_catalytic"/>
    <property type="match status" value="1"/>
</dbReference>
<dbReference type="GO" id="GO:0030975">
    <property type="term" value="F:thiamine binding"/>
    <property type="evidence" value="ECO:0007669"/>
    <property type="project" value="InterPro"/>
</dbReference>
<reference evidence="7 8" key="1">
    <citation type="journal article" date="2014" name="Int. J. Syst. Evol. Microbiol.">
        <title>Phylogenomics and the dynamic genome evolution of the genus Streptococcus.</title>
        <authorList>
            <consortium name="The Broad Institute Genome Sequencing Platform"/>
            <person name="Richards V.P."/>
            <person name="Palmer S.R."/>
            <person name="Pavinski Bitar P.D."/>
            <person name="Qin X."/>
            <person name="Weinstock G.M."/>
            <person name="Highlander S.K."/>
            <person name="Town C.D."/>
            <person name="Burne R.A."/>
            <person name="Stanhope M.J."/>
        </authorList>
    </citation>
    <scope>NUCLEOTIDE SEQUENCE [LARGE SCALE GENOMIC DNA]</scope>
    <source>
        <strain evidence="7 8">707-05</strain>
    </source>
</reference>
<dbReference type="Gene3D" id="3.40.50.10240">
    <property type="entry name" value="Thiamin pyrophosphokinase, catalytic domain"/>
    <property type="match status" value="1"/>
</dbReference>
<proteinExistence type="predicted"/>
<dbReference type="GO" id="GO:0004788">
    <property type="term" value="F:thiamine diphosphokinase activity"/>
    <property type="evidence" value="ECO:0007669"/>
    <property type="project" value="UniProtKB-UniRule"/>
</dbReference>
<dbReference type="GO" id="GO:0016301">
    <property type="term" value="F:kinase activity"/>
    <property type="evidence" value="ECO:0007669"/>
    <property type="project" value="UniProtKB-KW"/>
</dbReference>
<keyword evidence="4" id="KW-0067">ATP-binding</keyword>
<organism evidence="7 8">
    <name type="scientific">Streptococcus ictaluri 707-05</name>
    <dbReference type="NCBI Taxonomy" id="764299"/>
    <lineage>
        <taxon>Bacteria</taxon>
        <taxon>Bacillati</taxon>
        <taxon>Bacillota</taxon>
        <taxon>Bacilli</taxon>
        <taxon>Lactobacillales</taxon>
        <taxon>Streptococcaceae</taxon>
        <taxon>Streptococcus</taxon>
    </lineage>
</organism>
<dbReference type="EC" id="2.7.6.2" evidence="5"/>
<dbReference type="GO" id="GO:0006772">
    <property type="term" value="P:thiamine metabolic process"/>
    <property type="evidence" value="ECO:0007669"/>
    <property type="project" value="UniProtKB-UniRule"/>
</dbReference>
<dbReference type="GO" id="GO:0009229">
    <property type="term" value="P:thiamine diphosphate biosynthetic process"/>
    <property type="evidence" value="ECO:0007669"/>
    <property type="project" value="InterPro"/>
</dbReference>
<sequence>MTKVAMFAGGDLTYVKDDFDHFVGVDRGSLFLVKNGLPLTIAVGDFDSVTREELSMIKAKAQRLVTADPQKNDTDTELALKEVFKRFPKAQVTLFGAFGGRIDHFLSNIFLPGDPELAPFMAQLTLRDEQNSVTYRPAGHHQIIQEEGMTYVAFMTDGNAELAIRGAKFELTKDNFFKKKIYSSNEFKNQPIEVHVPEGYLIIVQSKDRS</sequence>
<comment type="caution">
    <text evidence="7">The sequence shown here is derived from an EMBL/GenBank/DDBJ whole genome shotgun (WGS) entry which is preliminary data.</text>
</comment>
<keyword evidence="1 7" id="KW-0808">Transferase</keyword>
<evidence type="ECO:0000259" key="6">
    <source>
        <dbReference type="SMART" id="SM00983"/>
    </source>
</evidence>
<dbReference type="SMART" id="SM00983">
    <property type="entry name" value="TPK_B1_binding"/>
    <property type="match status" value="1"/>
</dbReference>
<keyword evidence="2" id="KW-0547">Nucleotide-binding</keyword>
<dbReference type="InterPro" id="IPR007371">
    <property type="entry name" value="TPK_catalytic"/>
</dbReference>
<evidence type="ECO:0000256" key="1">
    <source>
        <dbReference type="ARBA" id="ARBA00022679"/>
    </source>
</evidence>
<dbReference type="AlphaFoldDB" id="G5K4X4"/>
<dbReference type="InterPro" id="IPR053149">
    <property type="entry name" value="TPK"/>
</dbReference>
<evidence type="ECO:0000256" key="3">
    <source>
        <dbReference type="ARBA" id="ARBA00022777"/>
    </source>
</evidence>
<dbReference type="EMBL" id="AEUX02000007">
    <property type="protein sequence ID" value="EHI68875.1"/>
    <property type="molecule type" value="Genomic_DNA"/>
</dbReference>
<keyword evidence="8" id="KW-1185">Reference proteome</keyword>
<dbReference type="Pfam" id="PF04265">
    <property type="entry name" value="TPK_B1_binding"/>
    <property type="match status" value="1"/>
</dbReference>
<feature type="domain" description="Thiamin pyrophosphokinase thiamin-binding" evidence="6">
    <location>
        <begin position="139"/>
        <end position="202"/>
    </location>
</feature>
<dbReference type="NCBIfam" id="TIGR01378">
    <property type="entry name" value="thi_PPkinase"/>
    <property type="match status" value="1"/>
</dbReference>
<protein>
    <recommendedName>
        <fullName evidence="5">Thiamine diphosphokinase</fullName>
        <ecNumber evidence="5">2.7.6.2</ecNumber>
    </recommendedName>
</protein>
<dbReference type="eggNOG" id="COG1564">
    <property type="taxonomic scope" value="Bacteria"/>
</dbReference>
<dbReference type="InterPro" id="IPR006282">
    <property type="entry name" value="Thi_PPkinase"/>
</dbReference>
<dbReference type="Proteomes" id="UP000003330">
    <property type="component" value="Unassembled WGS sequence"/>
</dbReference>
<accession>G5K4X4</accession>
<keyword evidence="3" id="KW-0418">Kinase</keyword>
<dbReference type="GO" id="GO:0005524">
    <property type="term" value="F:ATP binding"/>
    <property type="evidence" value="ECO:0007669"/>
    <property type="project" value="UniProtKB-KW"/>
</dbReference>
<dbReference type="STRING" id="764299.STRIC_1861"/>
<evidence type="ECO:0000256" key="2">
    <source>
        <dbReference type="ARBA" id="ARBA00022741"/>
    </source>
</evidence>
<evidence type="ECO:0000256" key="5">
    <source>
        <dbReference type="NCBIfam" id="TIGR01378"/>
    </source>
</evidence>
<dbReference type="InterPro" id="IPR036759">
    <property type="entry name" value="TPK_catalytic_sf"/>
</dbReference>
<name>G5K4X4_9STRE</name>
<evidence type="ECO:0000313" key="7">
    <source>
        <dbReference type="EMBL" id="EHI68875.1"/>
    </source>
</evidence>
<dbReference type="SUPFAM" id="SSF63999">
    <property type="entry name" value="Thiamin pyrophosphokinase, catalytic domain"/>
    <property type="match status" value="1"/>
</dbReference>
<evidence type="ECO:0000256" key="4">
    <source>
        <dbReference type="ARBA" id="ARBA00022840"/>
    </source>
</evidence>
<dbReference type="PANTHER" id="PTHR41299">
    <property type="entry name" value="THIAMINE PYROPHOSPHOKINASE"/>
    <property type="match status" value="1"/>
</dbReference>
<dbReference type="InterPro" id="IPR007373">
    <property type="entry name" value="Thiamin_PyroPKinase_B1-bd"/>
</dbReference>
<dbReference type="CDD" id="cd07995">
    <property type="entry name" value="TPK"/>
    <property type="match status" value="1"/>
</dbReference>
<evidence type="ECO:0000313" key="8">
    <source>
        <dbReference type="Proteomes" id="UP000003330"/>
    </source>
</evidence>
<dbReference type="PANTHER" id="PTHR41299:SF1">
    <property type="entry name" value="THIAMINE PYROPHOSPHOKINASE"/>
    <property type="match status" value="1"/>
</dbReference>
<dbReference type="RefSeq" id="WP_008089743.1">
    <property type="nucleotide sequence ID" value="NZ_AEUX02000007.1"/>
</dbReference>
<gene>
    <name evidence="7" type="ORF">STRIC_1861</name>
</gene>